<feature type="signal peptide" evidence="1">
    <location>
        <begin position="1"/>
        <end position="24"/>
    </location>
</feature>
<evidence type="ECO:0000313" key="2">
    <source>
        <dbReference type="EMBL" id="AEE13605.1"/>
    </source>
</evidence>
<dbReference type="SUPFAM" id="SSF52058">
    <property type="entry name" value="L domain-like"/>
    <property type="match status" value="1"/>
</dbReference>
<feature type="chain" id="PRO_5003315668" evidence="1">
    <location>
        <begin position="25"/>
        <end position="344"/>
    </location>
</feature>
<name>F4KJI3_PORAD</name>
<dbReference type="InterPro" id="IPR032675">
    <property type="entry name" value="LRR_dom_sf"/>
</dbReference>
<gene>
    <name evidence="2" type="ordered locus">Poras_1674</name>
</gene>
<dbReference type="EMBL" id="CP002689">
    <property type="protein sequence ID" value="AEE13605.1"/>
    <property type="molecule type" value="Genomic_DNA"/>
</dbReference>
<protein>
    <submittedName>
        <fullName evidence="2">Uncharacterized protein</fullName>
    </submittedName>
</protein>
<organism evidence="2 3">
    <name type="scientific">Porphyromonas asaccharolytica (strain ATCC 25260 / DSM 20707 / BCRC 10618 / CCUG 7834 / JCM 6326 / LMG 13178 / VPI 4198 / B440)</name>
    <name type="common">Bacteroides asaccharolyticus</name>
    <dbReference type="NCBI Taxonomy" id="879243"/>
    <lineage>
        <taxon>Bacteria</taxon>
        <taxon>Pseudomonadati</taxon>
        <taxon>Bacteroidota</taxon>
        <taxon>Bacteroidia</taxon>
        <taxon>Bacteroidales</taxon>
        <taxon>Porphyromonadaceae</taxon>
        <taxon>Porphyromonas</taxon>
    </lineage>
</organism>
<accession>F4KJI3</accession>
<dbReference type="STRING" id="879243.Poras_1674"/>
<keyword evidence="3" id="KW-1185">Reference proteome</keyword>
<sequence>MKTTTYKALLLCLILPFIAVTSYGQESFDTSRYIELTTTLGAGEKVPIAINKDAWVDLNANGQQDEGEVLKLKPIDEGPDEGIQLFTVTLSAQTFRIYGNFNEIILRKWRLSKIDVSRMTQLTYLGVPYSKLEQIDLSALTKLKNFEGRNNRFAELDLSHQPDLELVEVISNELTLLDLRQKPHLYFVGVAHNAIRDEAMDLLVNALPMRSEGEFNEGQLYVFTLNEPTEKNYMTDRQAAIADGKYWNVQAWDKSRNDWVKYMGEPTAITAVAAAPTALRALYSGSALVLIGTTLDEPIQIYNYSGALLATFAGDQETTTYPIALPAGSYIITHCGATATLQVL</sequence>
<evidence type="ECO:0000256" key="1">
    <source>
        <dbReference type="SAM" id="SignalP"/>
    </source>
</evidence>
<dbReference type="RefSeq" id="WP_013760915.1">
    <property type="nucleotide sequence ID" value="NC_015501.1"/>
</dbReference>
<dbReference type="AlphaFoldDB" id="F4KJI3"/>
<dbReference type="HOGENOM" id="CLU_806216_0_0_10"/>
<dbReference type="Gene3D" id="3.80.10.10">
    <property type="entry name" value="Ribonuclease Inhibitor"/>
    <property type="match status" value="1"/>
</dbReference>
<evidence type="ECO:0000313" key="3">
    <source>
        <dbReference type="Proteomes" id="UP000006545"/>
    </source>
</evidence>
<proteinExistence type="predicted"/>
<reference evidence="3" key="1">
    <citation type="submission" date="2011-04" db="EMBL/GenBank/DDBJ databases">
        <title>The complete genome of Porphyromonas asaccharolytica DSM 20707.</title>
        <authorList>
            <person name="Lucas S."/>
            <person name="Han J."/>
            <person name="Lapidus A."/>
            <person name="Bruce D."/>
            <person name="Goodwin L."/>
            <person name="Pitluck S."/>
            <person name="Peters L."/>
            <person name="Kyrpides N."/>
            <person name="Mavromatis K."/>
            <person name="Ivanova N."/>
            <person name="Ovchinnikova G."/>
            <person name="Pagani I."/>
            <person name="Lu M."/>
            <person name="Detter J.C."/>
            <person name="Tapia R."/>
            <person name="Han C."/>
            <person name="Land M."/>
            <person name="Hauser L."/>
            <person name="Markowitz V."/>
            <person name="Cheng J.-F."/>
            <person name="Hugenholtz P."/>
            <person name="Woyke T."/>
            <person name="Wu D."/>
            <person name="Gronow S."/>
            <person name="Wellnitz S."/>
            <person name="Brambilla E."/>
            <person name="Klenk H.-P."/>
            <person name="Eisen J.A."/>
        </authorList>
    </citation>
    <scope>NUCLEOTIDE SEQUENCE [LARGE SCALE GENOMIC DNA]</scope>
    <source>
        <strain evidence="3">ATCC 25260 / DSM 20707 / VPI 4198</strain>
    </source>
</reference>
<dbReference type="Proteomes" id="UP000006545">
    <property type="component" value="Chromosome"/>
</dbReference>
<dbReference type="eggNOG" id="COG4886">
    <property type="taxonomic scope" value="Bacteria"/>
</dbReference>
<keyword evidence="1" id="KW-0732">Signal</keyword>
<dbReference type="KEGG" id="pah:Poras_1674"/>